<reference evidence="1" key="1">
    <citation type="submission" date="2017-02" db="UniProtKB">
        <authorList>
            <consortium name="WormBaseParasite"/>
        </authorList>
    </citation>
    <scope>IDENTIFICATION</scope>
</reference>
<organism evidence="1">
    <name type="scientific">Taenia asiatica</name>
    <name type="common">Asian tapeworm</name>
    <dbReference type="NCBI Taxonomy" id="60517"/>
    <lineage>
        <taxon>Eukaryota</taxon>
        <taxon>Metazoa</taxon>
        <taxon>Spiralia</taxon>
        <taxon>Lophotrochozoa</taxon>
        <taxon>Platyhelminthes</taxon>
        <taxon>Cestoda</taxon>
        <taxon>Eucestoda</taxon>
        <taxon>Cyclophyllidea</taxon>
        <taxon>Taeniidae</taxon>
        <taxon>Taenia</taxon>
    </lineage>
</organism>
<accession>A0A0R3WGH5</accession>
<dbReference type="AlphaFoldDB" id="A0A0R3WGH5"/>
<proteinExistence type="predicted"/>
<evidence type="ECO:0000313" key="1">
    <source>
        <dbReference type="WBParaSite" id="TASK_0000996801-mRNA-1"/>
    </source>
</evidence>
<protein>
    <submittedName>
        <fullName evidence="1">CNH domain-containing protein</fullName>
    </submittedName>
</protein>
<dbReference type="WBParaSite" id="TASK_0000996801-mRNA-1">
    <property type="protein sequence ID" value="TASK_0000996801-mRNA-1"/>
    <property type="gene ID" value="TASK_0000996801"/>
</dbReference>
<name>A0A0R3WGH5_TAEAS</name>
<sequence length="184" mass="20377">LALGHLLPISSALHPNECLSHIQLCDFGDLFVYLLFDGRLHVDDGEECIVGLTQEVGVTTLRAMQAVVVVECGCRYTCRVWSAVGHPKRRYHEEFLKLPGRSLDQPTKVVGLHDLKLRRDDCWSPWLGGYLKARSARCYRSLAYSSSSCLAIGPGGRFLAPVNGMLGQRLAAMIDVEVSSDLYI</sequence>